<comment type="similarity">
    <text evidence="3">Belongs to the D-isomer specific 2-hydroxyacid dehydrogenase family.</text>
</comment>
<keyword evidence="6" id="KW-0670">Pyruvate</keyword>
<accession>A0A834R296</accession>
<gene>
    <name evidence="6" type="ORF">SSS_2147</name>
</gene>
<evidence type="ECO:0000256" key="1">
    <source>
        <dbReference type="ARBA" id="ARBA00023002"/>
    </source>
</evidence>
<dbReference type="InterPro" id="IPR006139">
    <property type="entry name" value="D-isomer_2_OHA_DH_cat_dom"/>
</dbReference>
<dbReference type="PANTHER" id="PTHR10996:SF277">
    <property type="entry name" value="GLYOXYLATE REDUCTASE_HYDROXYPYRUVATE REDUCTASE"/>
    <property type="match status" value="1"/>
</dbReference>
<dbReference type="SUPFAM" id="SSF51735">
    <property type="entry name" value="NAD(P)-binding Rossmann-fold domains"/>
    <property type="match status" value="1"/>
</dbReference>
<reference evidence="8" key="1">
    <citation type="journal article" date="2020" name="PLoS Negl. Trop. Dis.">
        <title>High-quality nuclear genome for Sarcoptes scabiei-A critical resource for a neglected parasite.</title>
        <authorList>
            <person name="Korhonen P.K."/>
            <person name="Gasser R.B."/>
            <person name="Ma G."/>
            <person name="Wang T."/>
            <person name="Stroehlein A.J."/>
            <person name="Young N.D."/>
            <person name="Ang C.S."/>
            <person name="Fernando D.D."/>
            <person name="Lu H.C."/>
            <person name="Taylor S."/>
            <person name="Reynolds S.L."/>
            <person name="Mofiz E."/>
            <person name="Najaraj S.H."/>
            <person name="Gowda H."/>
            <person name="Madugundu A."/>
            <person name="Renuse S."/>
            <person name="Holt D."/>
            <person name="Pandey A."/>
            <person name="Papenfuss A.T."/>
            <person name="Fischer K."/>
        </authorList>
    </citation>
    <scope>NUCLEOTIDE SEQUENCE [LARGE SCALE GENOMIC DNA]</scope>
</reference>
<dbReference type="FunFam" id="3.40.50.720:FF:000026">
    <property type="entry name" value="Glyoxylate/hydroxypyruvate reductase B"/>
    <property type="match status" value="1"/>
</dbReference>
<dbReference type="OrthoDB" id="298012at2759"/>
<dbReference type="Pfam" id="PF02826">
    <property type="entry name" value="2-Hacid_dh_C"/>
    <property type="match status" value="1"/>
</dbReference>
<dbReference type="Proteomes" id="UP000070412">
    <property type="component" value="Unassembled WGS sequence"/>
</dbReference>
<feature type="domain" description="D-isomer specific 2-hydroxyacid dehydrogenase catalytic" evidence="4">
    <location>
        <begin position="10"/>
        <end position="322"/>
    </location>
</feature>
<dbReference type="GO" id="GO:0016618">
    <property type="term" value="F:hydroxypyruvate reductase [NAD(P)H] activity"/>
    <property type="evidence" value="ECO:0007669"/>
    <property type="project" value="TreeGrafter"/>
</dbReference>
<dbReference type="AlphaFoldDB" id="A0A834R296"/>
<protein>
    <recommendedName>
        <fullName evidence="2">Glyoxylate reductase/hydroxypyruvate reductase</fullName>
    </recommendedName>
</protein>
<evidence type="ECO:0000259" key="4">
    <source>
        <dbReference type="Pfam" id="PF00389"/>
    </source>
</evidence>
<proteinExistence type="inferred from homology"/>
<dbReference type="EMBL" id="WVUK01000065">
    <property type="protein sequence ID" value="KAF7488980.1"/>
    <property type="molecule type" value="Genomic_DNA"/>
</dbReference>
<dbReference type="Gene3D" id="3.40.50.720">
    <property type="entry name" value="NAD(P)-binding Rossmann-like Domain"/>
    <property type="match status" value="2"/>
</dbReference>
<keyword evidence="8" id="KW-1185">Reference proteome</keyword>
<dbReference type="InterPro" id="IPR050223">
    <property type="entry name" value="D-isomer_2-hydroxyacid_DH"/>
</dbReference>
<evidence type="ECO:0000256" key="2">
    <source>
        <dbReference type="ARBA" id="ARBA00073306"/>
    </source>
</evidence>
<dbReference type="SUPFAM" id="SSF52283">
    <property type="entry name" value="Formate/glycerate dehydrogenase catalytic domain-like"/>
    <property type="match status" value="1"/>
</dbReference>
<evidence type="ECO:0000313" key="8">
    <source>
        <dbReference type="Proteomes" id="UP000070412"/>
    </source>
</evidence>
<name>A0A834R296_SARSC</name>
<evidence type="ECO:0000259" key="5">
    <source>
        <dbReference type="Pfam" id="PF02826"/>
    </source>
</evidence>
<evidence type="ECO:0000313" key="6">
    <source>
        <dbReference type="EMBL" id="KAF7488980.1"/>
    </source>
</evidence>
<dbReference type="InterPro" id="IPR006140">
    <property type="entry name" value="D-isomer_DH_NAD-bd"/>
</dbReference>
<dbReference type="PANTHER" id="PTHR10996">
    <property type="entry name" value="2-HYDROXYACID DEHYDROGENASE-RELATED"/>
    <property type="match status" value="1"/>
</dbReference>
<dbReference type="InterPro" id="IPR029753">
    <property type="entry name" value="D-isomer_DH_CS"/>
</dbReference>
<dbReference type="GO" id="GO:0005829">
    <property type="term" value="C:cytosol"/>
    <property type="evidence" value="ECO:0007669"/>
    <property type="project" value="TreeGrafter"/>
</dbReference>
<organism evidence="6">
    <name type="scientific">Sarcoptes scabiei</name>
    <name type="common">Itch mite</name>
    <name type="synonym">Acarus scabiei</name>
    <dbReference type="NCBI Taxonomy" id="52283"/>
    <lineage>
        <taxon>Eukaryota</taxon>
        <taxon>Metazoa</taxon>
        <taxon>Ecdysozoa</taxon>
        <taxon>Arthropoda</taxon>
        <taxon>Chelicerata</taxon>
        <taxon>Arachnida</taxon>
        <taxon>Acari</taxon>
        <taxon>Acariformes</taxon>
        <taxon>Sarcoptiformes</taxon>
        <taxon>Astigmata</taxon>
        <taxon>Psoroptidia</taxon>
        <taxon>Sarcoptoidea</taxon>
        <taxon>Sarcoptidae</taxon>
        <taxon>Sarcoptinae</taxon>
        <taxon>Sarcoptes</taxon>
    </lineage>
</organism>
<evidence type="ECO:0000256" key="3">
    <source>
        <dbReference type="RuleBase" id="RU003719"/>
    </source>
</evidence>
<dbReference type="GO" id="GO:0051287">
    <property type="term" value="F:NAD binding"/>
    <property type="evidence" value="ECO:0007669"/>
    <property type="project" value="InterPro"/>
</dbReference>
<dbReference type="InterPro" id="IPR036291">
    <property type="entry name" value="NAD(P)-bd_dom_sf"/>
</dbReference>
<reference evidence="7" key="3">
    <citation type="submission" date="2022-06" db="UniProtKB">
        <authorList>
            <consortium name="EnsemblMetazoa"/>
        </authorList>
    </citation>
    <scope>IDENTIFICATION</scope>
</reference>
<keyword evidence="1 3" id="KW-0560">Oxidoreductase</keyword>
<dbReference type="GO" id="GO:0030267">
    <property type="term" value="F:glyoxylate reductase (NADPH) activity"/>
    <property type="evidence" value="ECO:0007669"/>
    <property type="project" value="TreeGrafter"/>
</dbReference>
<sequence>MAKKSFLVTKNLPEHFFKRLVTKFNMDMWQNSQDISRQQLLERVSGKYGIICTLTDRIDRQFLDAAGSQLKVISTLSVGYDHIDIEECKKRGIFVGNTPDVLTDAVAELTIALILATIRRLFEANKALRSGRWMPGWGHFFMCGTMIKNSVIGVIGGGRIGKSILERLKAFQPSRMLYNKRNRSQELEQSTGVSYATLEELLKQSDIVVVCCSLNESTKHLLKSEQFEMMKSSAVIINTSRGAVIDQQALYQALKTKTIAAAGLDVMETEPINLNDPLLELDNAVLLPHIGSAAQSTREAMIHLACENLEAGIEGRPLIASVY</sequence>
<dbReference type="CDD" id="cd05301">
    <property type="entry name" value="GDH"/>
    <property type="match status" value="1"/>
</dbReference>
<dbReference type="EnsemblMetazoa" id="SSS_2147s_mrna">
    <property type="protein sequence ID" value="KAF7488980.1"/>
    <property type="gene ID" value="SSS_2147"/>
</dbReference>
<feature type="domain" description="D-isomer specific 2-hydroxyacid dehydrogenase NAD-binding" evidence="5">
    <location>
        <begin position="111"/>
        <end position="291"/>
    </location>
</feature>
<dbReference type="PROSITE" id="PS00671">
    <property type="entry name" value="D_2_HYDROXYACID_DH_3"/>
    <property type="match status" value="1"/>
</dbReference>
<evidence type="ECO:0000313" key="7">
    <source>
        <dbReference type="EnsemblMetazoa" id="KAF7488980.1"/>
    </source>
</evidence>
<dbReference type="OMA" id="VNPMFRV"/>
<reference evidence="6" key="2">
    <citation type="submission" date="2020-01" db="EMBL/GenBank/DDBJ databases">
        <authorList>
            <person name="Korhonen P.K.K."/>
            <person name="Guangxu M.G."/>
            <person name="Wang T.W."/>
            <person name="Stroehlein A.J.S."/>
            <person name="Young N.D."/>
            <person name="Ang C.-S.A."/>
            <person name="Fernando D.W.F."/>
            <person name="Lu H.L."/>
            <person name="Taylor S.T."/>
            <person name="Ehtesham M.E.M."/>
            <person name="Najaraj S.H.N."/>
            <person name="Harsha G.H.G."/>
            <person name="Madugundu A.M."/>
            <person name="Renuse S.R."/>
            <person name="Holt D.H."/>
            <person name="Pandey A.P."/>
            <person name="Papenfuss A.P."/>
            <person name="Gasser R.B.G."/>
            <person name="Fischer K.F."/>
        </authorList>
    </citation>
    <scope>NUCLEOTIDE SEQUENCE</scope>
    <source>
        <strain evidence="6">SSS_KF_BRIS2020</strain>
    </source>
</reference>
<dbReference type="Pfam" id="PF00389">
    <property type="entry name" value="2-Hacid_dh"/>
    <property type="match status" value="1"/>
</dbReference>